<organism evidence="1 2">
    <name type="scientific">Spirosoma liriopis</name>
    <dbReference type="NCBI Taxonomy" id="2937440"/>
    <lineage>
        <taxon>Bacteria</taxon>
        <taxon>Pseudomonadati</taxon>
        <taxon>Bacteroidota</taxon>
        <taxon>Cytophagia</taxon>
        <taxon>Cytophagales</taxon>
        <taxon>Cytophagaceae</taxon>
        <taxon>Spirosoma</taxon>
    </lineage>
</organism>
<evidence type="ECO:0008006" key="3">
    <source>
        <dbReference type="Google" id="ProtNLM"/>
    </source>
</evidence>
<gene>
    <name evidence="1" type="ORF">M0L20_28585</name>
</gene>
<proteinExistence type="predicted"/>
<name>A0ABT0HUI5_9BACT</name>
<keyword evidence="2" id="KW-1185">Reference proteome</keyword>
<reference evidence="1 2" key="1">
    <citation type="submission" date="2022-04" db="EMBL/GenBank/DDBJ databases">
        <title>Spirosoma sp. strain RP8 genome sequencing and assembly.</title>
        <authorList>
            <person name="Jung Y."/>
        </authorList>
    </citation>
    <scope>NUCLEOTIDE SEQUENCE [LARGE SCALE GENOMIC DNA]</scope>
    <source>
        <strain evidence="1 2">RP8</strain>
    </source>
</reference>
<accession>A0ABT0HUI5</accession>
<dbReference type="Proteomes" id="UP001202180">
    <property type="component" value="Unassembled WGS sequence"/>
</dbReference>
<dbReference type="RefSeq" id="WP_248480637.1">
    <property type="nucleotide sequence ID" value="NZ_JALPRF010000012.1"/>
</dbReference>
<comment type="caution">
    <text evidence="1">The sequence shown here is derived from an EMBL/GenBank/DDBJ whole genome shotgun (WGS) entry which is preliminary data.</text>
</comment>
<evidence type="ECO:0000313" key="1">
    <source>
        <dbReference type="EMBL" id="MCK8495857.1"/>
    </source>
</evidence>
<evidence type="ECO:0000313" key="2">
    <source>
        <dbReference type="Proteomes" id="UP001202180"/>
    </source>
</evidence>
<sequence length="355" mass="39805">MNGFQIRVALLVLVACISWRCDPVDESTFPDNNSYFPGLDFEPVNDGQFPVWLANSIDAEPQDMTIEVWYYDVTDNSDEALADVRNAAYAADDEFVVQAKGNGFSNYNVQKQVQLYFDEAALVVLRIKTNDGQTAYAAFTTTNSKNQVVTFSAQNGGRLAASTNARICFEYLNNETEVFRPAYYMVKVWRSDNEPSGNPTGKPTYIVTKPANGRSFARKSVRPGWYTAEFDGSGHYQKFSVSASENGLLVYNEHNWSSPFSGYSSSYGKVRVSWAKPPGQDATAVLTFFKAGAHYTNIWMYAEDGSGKIKYQFWFMPSGVYELNYNLHNSDNYATKSVPVHIAPGKVYPNIKLTY</sequence>
<protein>
    <recommendedName>
        <fullName evidence="3">DUF5077 domain-containing protein</fullName>
    </recommendedName>
</protein>
<dbReference type="EMBL" id="JALPRF010000012">
    <property type="protein sequence ID" value="MCK8495857.1"/>
    <property type="molecule type" value="Genomic_DNA"/>
</dbReference>